<proteinExistence type="predicted"/>
<accession>A0A843UMM0</accession>
<protein>
    <submittedName>
        <fullName evidence="1">Uncharacterized protein</fullName>
    </submittedName>
</protein>
<comment type="caution">
    <text evidence="1">The sequence shown here is derived from an EMBL/GenBank/DDBJ whole genome shotgun (WGS) entry which is preliminary data.</text>
</comment>
<feature type="non-terminal residue" evidence="1">
    <location>
        <position position="25"/>
    </location>
</feature>
<evidence type="ECO:0000313" key="2">
    <source>
        <dbReference type="Proteomes" id="UP000652761"/>
    </source>
</evidence>
<dbReference type="Proteomes" id="UP000652761">
    <property type="component" value="Unassembled WGS sequence"/>
</dbReference>
<dbReference type="EMBL" id="NMUH01000782">
    <property type="protein sequence ID" value="MQL84735.1"/>
    <property type="molecule type" value="Genomic_DNA"/>
</dbReference>
<evidence type="ECO:0000313" key="1">
    <source>
        <dbReference type="EMBL" id="MQL84735.1"/>
    </source>
</evidence>
<organism evidence="1 2">
    <name type="scientific">Colocasia esculenta</name>
    <name type="common">Wild taro</name>
    <name type="synonym">Arum esculentum</name>
    <dbReference type="NCBI Taxonomy" id="4460"/>
    <lineage>
        <taxon>Eukaryota</taxon>
        <taxon>Viridiplantae</taxon>
        <taxon>Streptophyta</taxon>
        <taxon>Embryophyta</taxon>
        <taxon>Tracheophyta</taxon>
        <taxon>Spermatophyta</taxon>
        <taxon>Magnoliopsida</taxon>
        <taxon>Liliopsida</taxon>
        <taxon>Araceae</taxon>
        <taxon>Aroideae</taxon>
        <taxon>Colocasieae</taxon>
        <taxon>Colocasia</taxon>
    </lineage>
</organism>
<gene>
    <name evidence="1" type="ORF">Taro_017248</name>
</gene>
<sequence>MLELGLTCDLSIYHTSSPRCFFQCR</sequence>
<reference evidence="1" key="1">
    <citation type="submission" date="2017-07" db="EMBL/GenBank/DDBJ databases">
        <title>Taro Niue Genome Assembly and Annotation.</title>
        <authorList>
            <person name="Atibalentja N."/>
            <person name="Keating K."/>
            <person name="Fields C.J."/>
        </authorList>
    </citation>
    <scope>NUCLEOTIDE SEQUENCE</scope>
    <source>
        <strain evidence="1">Niue_2</strain>
        <tissue evidence="1">Leaf</tissue>
    </source>
</reference>
<name>A0A843UMM0_COLES</name>
<keyword evidence="2" id="KW-1185">Reference proteome</keyword>
<dbReference type="AlphaFoldDB" id="A0A843UMM0"/>